<dbReference type="EMBL" id="CP144750">
    <property type="protein sequence ID" value="WVZ82176.1"/>
    <property type="molecule type" value="Genomic_DNA"/>
</dbReference>
<dbReference type="AlphaFoldDB" id="A0AAQ3X251"/>
<gene>
    <name evidence="2" type="ORF">U9M48_029467</name>
</gene>
<dbReference type="Proteomes" id="UP001341281">
    <property type="component" value="Chromosome 06"/>
</dbReference>
<organism evidence="2 3">
    <name type="scientific">Paspalum notatum var. saurae</name>
    <dbReference type="NCBI Taxonomy" id="547442"/>
    <lineage>
        <taxon>Eukaryota</taxon>
        <taxon>Viridiplantae</taxon>
        <taxon>Streptophyta</taxon>
        <taxon>Embryophyta</taxon>
        <taxon>Tracheophyta</taxon>
        <taxon>Spermatophyta</taxon>
        <taxon>Magnoliopsida</taxon>
        <taxon>Liliopsida</taxon>
        <taxon>Poales</taxon>
        <taxon>Poaceae</taxon>
        <taxon>PACMAD clade</taxon>
        <taxon>Panicoideae</taxon>
        <taxon>Andropogonodae</taxon>
        <taxon>Paspaleae</taxon>
        <taxon>Paspalinae</taxon>
        <taxon>Paspalum</taxon>
    </lineage>
</organism>
<evidence type="ECO:0000256" key="1">
    <source>
        <dbReference type="SAM" id="MobiDB-lite"/>
    </source>
</evidence>
<proteinExistence type="predicted"/>
<feature type="region of interest" description="Disordered" evidence="1">
    <location>
        <begin position="133"/>
        <end position="231"/>
    </location>
</feature>
<reference evidence="2 3" key="1">
    <citation type="submission" date="2024-02" db="EMBL/GenBank/DDBJ databases">
        <title>High-quality chromosome-scale genome assembly of Pensacola bahiagrass (Paspalum notatum Flugge var. saurae).</title>
        <authorList>
            <person name="Vega J.M."/>
            <person name="Podio M."/>
            <person name="Orjuela J."/>
            <person name="Siena L.A."/>
            <person name="Pessino S.C."/>
            <person name="Combes M.C."/>
            <person name="Mariac C."/>
            <person name="Albertini E."/>
            <person name="Pupilli F."/>
            <person name="Ortiz J.P.A."/>
            <person name="Leblanc O."/>
        </authorList>
    </citation>
    <scope>NUCLEOTIDE SEQUENCE [LARGE SCALE GENOMIC DNA]</scope>
    <source>
        <strain evidence="2">R1</strain>
        <tissue evidence="2">Leaf</tissue>
    </source>
</reference>
<protein>
    <submittedName>
        <fullName evidence="2">Uncharacterized protein</fullName>
    </submittedName>
</protein>
<feature type="compositionally biased region" description="Basic and acidic residues" evidence="1">
    <location>
        <begin position="211"/>
        <end position="221"/>
    </location>
</feature>
<evidence type="ECO:0000313" key="3">
    <source>
        <dbReference type="Proteomes" id="UP001341281"/>
    </source>
</evidence>
<sequence length="252" mass="25450">MRSGCFVAIRQLPGGVRGHLRGAPAPGPGIVAGVRAAVVLLCDAADSQAADGGGRGRAARVAAWMLCWLDAFPDSSVVYVGFGTQHALSPAQAAADADALARSSAAFVTVGLGRAGTAMPDGFEAATAAAGAAGGGVVPPRRGVVPHRWNGTGSSTSDCSPRPASRPSPRPSPRAPTPCARRAPLSRRSERRGARGRARTPGGAAVAEGGSSRRDLDDPTGAHRSSSSDLISSTGCGCCFFISTVVLLLEWQ</sequence>
<accession>A0AAQ3X251</accession>
<evidence type="ECO:0000313" key="2">
    <source>
        <dbReference type="EMBL" id="WVZ82176.1"/>
    </source>
</evidence>
<dbReference type="Gene3D" id="3.40.50.2000">
    <property type="entry name" value="Glycogen Phosphorylase B"/>
    <property type="match status" value="1"/>
</dbReference>
<dbReference type="SUPFAM" id="SSF53756">
    <property type="entry name" value="UDP-Glycosyltransferase/glycogen phosphorylase"/>
    <property type="match status" value="1"/>
</dbReference>
<keyword evidence="3" id="KW-1185">Reference proteome</keyword>
<name>A0AAQ3X251_PASNO</name>
<feature type="compositionally biased region" description="Pro residues" evidence="1">
    <location>
        <begin position="164"/>
        <end position="176"/>
    </location>
</feature>